<sequence>LHSFDSMNERLTAAYNLSVKLKDIVNYYAELDIQNAEANGEE</sequence>
<gene>
    <name evidence="1" type="ORF">HMPREF9733_02595</name>
</gene>
<organism evidence="1 2">
    <name type="scientific">Treponema denticola SP33</name>
    <dbReference type="NCBI Taxonomy" id="999437"/>
    <lineage>
        <taxon>Bacteria</taxon>
        <taxon>Pseudomonadati</taxon>
        <taxon>Spirochaetota</taxon>
        <taxon>Spirochaetia</taxon>
        <taxon>Spirochaetales</taxon>
        <taxon>Treponemataceae</taxon>
        <taxon>Treponema</taxon>
    </lineage>
</organism>
<reference evidence="1 2" key="1">
    <citation type="submission" date="2012-01" db="EMBL/GenBank/DDBJ databases">
        <title>The Genome Sequence of Treponema denticola SP33.</title>
        <authorList>
            <consortium name="The Broad Institute Genome Sequencing Platform"/>
            <person name="Earl A."/>
            <person name="Ward D."/>
            <person name="Feldgarden M."/>
            <person name="Gevers D."/>
            <person name="Blanton J.M."/>
            <person name="Fenno C.J."/>
            <person name="Baranova O.V."/>
            <person name="Mathney J."/>
            <person name="Dewhirst F.E."/>
            <person name="Izard J."/>
            <person name="Young S.K."/>
            <person name="Zeng Q."/>
            <person name="Gargeya S."/>
            <person name="Fitzgerald M."/>
            <person name="Haas B."/>
            <person name="Abouelleil A."/>
            <person name="Alvarado L."/>
            <person name="Arachchi H.M."/>
            <person name="Berlin A."/>
            <person name="Chapman S.B."/>
            <person name="Gearin G."/>
            <person name="Goldberg J."/>
            <person name="Griggs A."/>
            <person name="Gujja S."/>
            <person name="Hansen M."/>
            <person name="Heiman D."/>
            <person name="Howarth C."/>
            <person name="Larimer J."/>
            <person name="Lui A."/>
            <person name="MacDonald P.J.P."/>
            <person name="McCowen C."/>
            <person name="Montmayeur A."/>
            <person name="Murphy C."/>
            <person name="Neiman D."/>
            <person name="Pearson M."/>
            <person name="Priest M."/>
            <person name="Roberts A."/>
            <person name="Saif S."/>
            <person name="Shea T."/>
            <person name="Sisk P."/>
            <person name="Stolte C."/>
            <person name="Sykes S."/>
            <person name="Wortman J."/>
            <person name="Nusbaum C."/>
            <person name="Birren B."/>
        </authorList>
    </citation>
    <scope>NUCLEOTIDE SEQUENCE [LARGE SCALE GENOMIC DNA]</scope>
    <source>
        <strain evidence="1 2">SP33</strain>
    </source>
</reference>
<name>M2ABB8_TREDN</name>
<dbReference type="HOGENOM" id="CLU_3262845_0_0_12"/>
<comment type="caution">
    <text evidence="1">The sequence shown here is derived from an EMBL/GenBank/DDBJ whole genome shotgun (WGS) entry which is preliminary data.</text>
</comment>
<proteinExistence type="predicted"/>
<protein>
    <submittedName>
        <fullName evidence="1">Uncharacterized protein</fullName>
    </submittedName>
</protein>
<dbReference type="Proteomes" id="UP000016183">
    <property type="component" value="Unassembled WGS sequence"/>
</dbReference>
<evidence type="ECO:0000313" key="1">
    <source>
        <dbReference type="EMBL" id="EMB19916.1"/>
    </source>
</evidence>
<feature type="non-terminal residue" evidence="1">
    <location>
        <position position="1"/>
    </location>
</feature>
<dbReference type="EMBL" id="AGDZ01000038">
    <property type="protein sequence ID" value="EMB19916.1"/>
    <property type="molecule type" value="Genomic_DNA"/>
</dbReference>
<accession>M2ABB8</accession>
<dbReference type="AlphaFoldDB" id="M2ABB8"/>
<evidence type="ECO:0000313" key="2">
    <source>
        <dbReference type="Proteomes" id="UP000016183"/>
    </source>
</evidence>